<evidence type="ECO:0000313" key="2">
    <source>
        <dbReference type="EMBL" id="KAK3340933.1"/>
    </source>
</evidence>
<feature type="compositionally biased region" description="Polar residues" evidence="1">
    <location>
        <begin position="181"/>
        <end position="190"/>
    </location>
</feature>
<reference evidence="2" key="1">
    <citation type="journal article" date="2023" name="Mol. Phylogenet. Evol.">
        <title>Genome-scale phylogeny and comparative genomics of the fungal order Sordariales.</title>
        <authorList>
            <person name="Hensen N."/>
            <person name="Bonometti L."/>
            <person name="Westerberg I."/>
            <person name="Brannstrom I.O."/>
            <person name="Guillou S."/>
            <person name="Cros-Aarteil S."/>
            <person name="Calhoun S."/>
            <person name="Haridas S."/>
            <person name="Kuo A."/>
            <person name="Mondo S."/>
            <person name="Pangilinan J."/>
            <person name="Riley R."/>
            <person name="LaButti K."/>
            <person name="Andreopoulos B."/>
            <person name="Lipzen A."/>
            <person name="Chen C."/>
            <person name="Yan M."/>
            <person name="Daum C."/>
            <person name="Ng V."/>
            <person name="Clum A."/>
            <person name="Steindorff A."/>
            <person name="Ohm R.A."/>
            <person name="Martin F."/>
            <person name="Silar P."/>
            <person name="Natvig D.O."/>
            <person name="Lalanne C."/>
            <person name="Gautier V."/>
            <person name="Ament-Velasquez S.L."/>
            <person name="Kruys A."/>
            <person name="Hutchinson M.I."/>
            <person name="Powell A.J."/>
            <person name="Barry K."/>
            <person name="Miller A.N."/>
            <person name="Grigoriev I.V."/>
            <person name="Debuchy R."/>
            <person name="Gladieux P."/>
            <person name="Hiltunen Thoren M."/>
            <person name="Johannesson H."/>
        </authorList>
    </citation>
    <scope>NUCLEOTIDE SEQUENCE</scope>
    <source>
        <strain evidence="2">CBS 560.94</strain>
    </source>
</reference>
<dbReference type="RefSeq" id="XP_062679875.1">
    <property type="nucleotide sequence ID" value="XM_062822814.1"/>
</dbReference>
<evidence type="ECO:0000256" key="1">
    <source>
        <dbReference type="SAM" id="MobiDB-lite"/>
    </source>
</evidence>
<accession>A0AAE0JBH3</accession>
<dbReference type="GeneID" id="87859968"/>
<comment type="caution">
    <text evidence="2">The sequence shown here is derived from an EMBL/GenBank/DDBJ whole genome shotgun (WGS) entry which is preliminary data.</text>
</comment>
<protein>
    <submittedName>
        <fullName evidence="2">Uncharacterized protein</fullName>
    </submittedName>
</protein>
<evidence type="ECO:0000313" key="3">
    <source>
        <dbReference type="Proteomes" id="UP001278500"/>
    </source>
</evidence>
<proteinExistence type="predicted"/>
<dbReference type="AlphaFoldDB" id="A0AAE0JBH3"/>
<name>A0AAE0JBH3_9PEZI</name>
<keyword evidence="3" id="KW-1185">Reference proteome</keyword>
<dbReference type="Proteomes" id="UP001278500">
    <property type="component" value="Unassembled WGS sequence"/>
</dbReference>
<organism evidence="2 3">
    <name type="scientific">Neurospora tetraspora</name>
    <dbReference type="NCBI Taxonomy" id="94610"/>
    <lineage>
        <taxon>Eukaryota</taxon>
        <taxon>Fungi</taxon>
        <taxon>Dikarya</taxon>
        <taxon>Ascomycota</taxon>
        <taxon>Pezizomycotina</taxon>
        <taxon>Sordariomycetes</taxon>
        <taxon>Sordariomycetidae</taxon>
        <taxon>Sordariales</taxon>
        <taxon>Sordariaceae</taxon>
        <taxon>Neurospora</taxon>
    </lineage>
</organism>
<gene>
    <name evidence="2" type="ORF">B0H65DRAFT_276430</name>
</gene>
<reference evidence="2" key="2">
    <citation type="submission" date="2023-06" db="EMBL/GenBank/DDBJ databases">
        <authorList>
            <consortium name="Lawrence Berkeley National Laboratory"/>
            <person name="Haridas S."/>
            <person name="Hensen N."/>
            <person name="Bonometti L."/>
            <person name="Westerberg I."/>
            <person name="Brannstrom I.O."/>
            <person name="Guillou S."/>
            <person name="Cros-Aarteil S."/>
            <person name="Calhoun S."/>
            <person name="Kuo A."/>
            <person name="Mondo S."/>
            <person name="Pangilinan J."/>
            <person name="Riley R."/>
            <person name="Labutti K."/>
            <person name="Andreopoulos B."/>
            <person name="Lipzen A."/>
            <person name="Chen C."/>
            <person name="Yanf M."/>
            <person name="Daum C."/>
            <person name="Ng V."/>
            <person name="Clum A."/>
            <person name="Steindorff A."/>
            <person name="Ohm R."/>
            <person name="Martin F."/>
            <person name="Silar P."/>
            <person name="Natvig D."/>
            <person name="Lalanne C."/>
            <person name="Gautier V."/>
            <person name="Ament-Velasquez S.L."/>
            <person name="Kruys A."/>
            <person name="Hutchinson M.I."/>
            <person name="Powell A.J."/>
            <person name="Barry K."/>
            <person name="Miller A.N."/>
            <person name="Grigoriev I.V."/>
            <person name="Debuchy R."/>
            <person name="Gladieux P."/>
            <person name="Thoren M.H."/>
            <person name="Johannesson H."/>
        </authorList>
    </citation>
    <scope>NUCLEOTIDE SEQUENCE</scope>
    <source>
        <strain evidence="2">CBS 560.94</strain>
    </source>
</reference>
<dbReference type="EMBL" id="JAUEPP010000006">
    <property type="protein sequence ID" value="KAK3340933.1"/>
    <property type="molecule type" value="Genomic_DNA"/>
</dbReference>
<sequence length="200" mass="22641">MVRFDLHSIESPSTCGIERLLFGLLQFITTSWLWTSQSRKRAACVLQQTYPPHQTGTGPLAGWALARLTPFACVYPLGLHTTNCPGFACAAFRFRWASRRAEEHTTRALQLQTRIVEAARFDPPRRAREVPRRPAQDSTFFTFDAVNPYQSYQVEFRRSGFGDEQFDLVMGSEQALERGTNIPSPASSSYDDNDSYVHGK</sequence>
<feature type="region of interest" description="Disordered" evidence="1">
    <location>
        <begin position="173"/>
        <end position="200"/>
    </location>
</feature>